<name>A0A932YVI8_9BACT</name>
<gene>
    <name evidence="1" type="ORF">HY474_00655</name>
</gene>
<dbReference type="GO" id="GO:0006974">
    <property type="term" value="P:DNA damage response"/>
    <property type="evidence" value="ECO:0007669"/>
    <property type="project" value="TreeGrafter"/>
</dbReference>
<dbReference type="Gene3D" id="3.30.70.2970">
    <property type="entry name" value="Protein of unknown function (DUF541), domain 2"/>
    <property type="match status" value="1"/>
</dbReference>
<dbReference type="Gene3D" id="3.30.110.170">
    <property type="entry name" value="Protein of unknown function (DUF541), domain 1"/>
    <property type="match status" value="1"/>
</dbReference>
<organism evidence="1 2">
    <name type="scientific">Candidatus Sungiibacteriota bacterium</name>
    <dbReference type="NCBI Taxonomy" id="2750080"/>
    <lineage>
        <taxon>Bacteria</taxon>
        <taxon>Candidatus Sungiibacteriota</taxon>
    </lineage>
</organism>
<dbReference type="PANTHER" id="PTHR34387:SF1">
    <property type="entry name" value="PERIPLASMIC IMMUNOGENIC PROTEIN"/>
    <property type="match status" value="1"/>
</dbReference>
<comment type="caution">
    <text evidence="1">The sequence shown here is derived from an EMBL/GenBank/DDBJ whole genome shotgun (WGS) entry which is preliminary data.</text>
</comment>
<dbReference type="InterPro" id="IPR007497">
    <property type="entry name" value="SIMPL/DUF541"/>
</dbReference>
<reference evidence="1" key="1">
    <citation type="submission" date="2020-07" db="EMBL/GenBank/DDBJ databases">
        <title>Huge and variable diversity of episymbiotic CPR bacteria and DPANN archaea in groundwater ecosystems.</title>
        <authorList>
            <person name="He C.Y."/>
            <person name="Keren R."/>
            <person name="Whittaker M."/>
            <person name="Farag I.F."/>
            <person name="Doudna J."/>
            <person name="Cate J.H.D."/>
            <person name="Banfield J.F."/>
        </authorList>
    </citation>
    <scope>NUCLEOTIDE SEQUENCE</scope>
    <source>
        <strain evidence="1">NC_groundwater_1226_Ag_S-0.1um_59_124</strain>
    </source>
</reference>
<accession>A0A932YVI8</accession>
<protein>
    <submittedName>
        <fullName evidence="1">SIMPL domain-containing protein</fullName>
    </submittedName>
</protein>
<evidence type="ECO:0000313" key="1">
    <source>
        <dbReference type="EMBL" id="MBI4132123.1"/>
    </source>
</evidence>
<evidence type="ECO:0000313" key="2">
    <source>
        <dbReference type="Proteomes" id="UP000704960"/>
    </source>
</evidence>
<dbReference type="Pfam" id="PF04402">
    <property type="entry name" value="SIMPL"/>
    <property type="match status" value="1"/>
</dbReference>
<sequence length="270" mass="28916">MLAFYSDLAPREKRAARSLALLFLLLLNAFLLVLAASYGFAAWREGKGLFGADKQLQVSVAGEGKVTGRPDVAKITATVLSESDTLSRAQDENAKKSNAVTAYLEQQGVAEKDVKTVGYNIFPQYYYPGPCQGGICPLDSQRPRIIGYQIRNTYEITVRDLGKANAILAGIVAAGVNEVGGIAFVIDQPDELKVEARRKAIADARLKAEELARDLNKRLGRIIAFSEGGGVPPPIIYGQEAFGKGGGGGPSVQPGENEVVVSVNITYELK</sequence>
<dbReference type="InterPro" id="IPR052022">
    <property type="entry name" value="26kDa_periplasmic_antigen"/>
</dbReference>
<dbReference type="Proteomes" id="UP000704960">
    <property type="component" value="Unassembled WGS sequence"/>
</dbReference>
<dbReference type="EMBL" id="JACQMJ010000004">
    <property type="protein sequence ID" value="MBI4132123.1"/>
    <property type="molecule type" value="Genomic_DNA"/>
</dbReference>
<proteinExistence type="predicted"/>
<dbReference type="PANTHER" id="PTHR34387">
    <property type="entry name" value="SLR1258 PROTEIN"/>
    <property type="match status" value="1"/>
</dbReference>
<dbReference type="AlphaFoldDB" id="A0A932YVI8"/>